<dbReference type="OrthoDB" id="9800167at2"/>
<protein>
    <submittedName>
        <fullName evidence="3">Fatty acid desaturase, type 2</fullName>
    </submittedName>
</protein>
<accession>Q82SS4</accession>
<dbReference type="GO" id="GO:0016020">
    <property type="term" value="C:membrane"/>
    <property type="evidence" value="ECO:0007669"/>
    <property type="project" value="GOC"/>
</dbReference>
<dbReference type="AlphaFoldDB" id="Q82SS4"/>
<dbReference type="HOGENOM" id="CLU_052920_2_0_4"/>
<dbReference type="GeneID" id="87105368"/>
<dbReference type="eggNOG" id="COG3239">
    <property type="taxonomic scope" value="Bacteria"/>
</dbReference>
<keyword evidence="1" id="KW-0812">Transmembrane</keyword>
<evidence type="ECO:0000259" key="2">
    <source>
        <dbReference type="Pfam" id="PF00487"/>
    </source>
</evidence>
<sequence length="327" mass="37752">MNQPHTLSPALAGDKSRLSKQARNEIQALSGARPKEFLIQAGGAWGIIIAVIALAIHIDNIWMTALAIPIIATRFNILGLLVHEQVHQLGLRGRYGDTLANILTAYPIGITVEDYAKVHLSHHKYYFTEDDPDFLRKAGPDWTFPMSTRHLIKLLLSDLSGLSFYRILKGKRLENKNVYNRPHPIPKWLRPGFYIIVAVLLTYLELWPVFLVYWLLPLMTFTPLIVRLGAVCEHVYNLPKANIIESSSLIILSWWEKLILPNLNFTLHAYHHFFPGVAWCNLPKIHEIFKRENLVNETAVFYGYWDYLKYLQTTQIENVNEMKYHQS</sequence>
<feature type="domain" description="Fatty acid desaturase" evidence="2">
    <location>
        <begin position="62"/>
        <end position="291"/>
    </location>
</feature>
<dbReference type="KEGG" id="neu:NE2233"/>
<organism evidence="3 4">
    <name type="scientific">Nitrosomonas europaea (strain ATCC 19718 / CIP 103999 / KCTC 2705 / NBRC 14298)</name>
    <dbReference type="NCBI Taxonomy" id="228410"/>
    <lineage>
        <taxon>Bacteria</taxon>
        <taxon>Pseudomonadati</taxon>
        <taxon>Pseudomonadota</taxon>
        <taxon>Betaproteobacteria</taxon>
        <taxon>Nitrosomonadales</taxon>
        <taxon>Nitrosomonadaceae</taxon>
        <taxon>Nitrosomonas</taxon>
    </lineage>
</organism>
<keyword evidence="1" id="KW-1133">Transmembrane helix</keyword>
<dbReference type="PANTHER" id="PTHR12879">
    <property type="entry name" value="SPHINGOLIPID DELTA 4 DESATURASE/C-4 HYDROXYLASE PROTEIN DES2"/>
    <property type="match status" value="1"/>
</dbReference>
<evidence type="ECO:0000256" key="1">
    <source>
        <dbReference type="SAM" id="Phobius"/>
    </source>
</evidence>
<dbReference type="PANTHER" id="PTHR12879:SF8">
    <property type="entry name" value="SPHINGOLIPID DELTA(4)-DESATURASE DES1"/>
    <property type="match status" value="1"/>
</dbReference>
<dbReference type="Proteomes" id="UP000001416">
    <property type="component" value="Chromosome"/>
</dbReference>
<keyword evidence="4" id="KW-1185">Reference proteome</keyword>
<dbReference type="GO" id="GO:0046513">
    <property type="term" value="P:ceramide biosynthetic process"/>
    <property type="evidence" value="ECO:0007669"/>
    <property type="project" value="TreeGrafter"/>
</dbReference>
<proteinExistence type="predicted"/>
<dbReference type="GO" id="GO:0042284">
    <property type="term" value="F:sphingolipid delta-4 desaturase activity"/>
    <property type="evidence" value="ECO:0007669"/>
    <property type="project" value="TreeGrafter"/>
</dbReference>
<dbReference type="STRING" id="228410.NE2233"/>
<feature type="transmembrane region" description="Helical" evidence="1">
    <location>
        <begin position="193"/>
        <end position="216"/>
    </location>
</feature>
<evidence type="ECO:0000313" key="4">
    <source>
        <dbReference type="Proteomes" id="UP000001416"/>
    </source>
</evidence>
<dbReference type="Pfam" id="PF00487">
    <property type="entry name" value="FA_desaturase"/>
    <property type="match status" value="1"/>
</dbReference>
<evidence type="ECO:0000313" key="3">
    <source>
        <dbReference type="EMBL" id="CAD86145.1"/>
    </source>
</evidence>
<dbReference type="EMBL" id="AL954747">
    <property type="protein sequence ID" value="CAD86145.1"/>
    <property type="molecule type" value="Genomic_DNA"/>
</dbReference>
<dbReference type="InterPro" id="IPR005804">
    <property type="entry name" value="FA_desaturase_dom"/>
</dbReference>
<keyword evidence="1" id="KW-0472">Membrane</keyword>
<dbReference type="PhylomeDB" id="Q82SS4"/>
<feature type="transmembrane region" description="Helical" evidence="1">
    <location>
        <begin position="37"/>
        <end position="56"/>
    </location>
</feature>
<name>Q82SS4_NITEU</name>
<gene>
    <name evidence="3" type="ordered locus">NE2233</name>
</gene>
<dbReference type="RefSeq" id="WP_011112724.1">
    <property type="nucleotide sequence ID" value="NC_004757.1"/>
</dbReference>
<reference evidence="3 4" key="1">
    <citation type="journal article" date="2003" name="J. Bacteriol.">
        <title>Complete genome sequence of the ammonia-oxidizing bacterium and obligate chemolithoautotroph Nitrosomonas europaea.</title>
        <authorList>
            <person name="Chain P."/>
            <person name="Lamerdin J."/>
            <person name="Larimer F."/>
            <person name="Regala W."/>
            <person name="Land M."/>
            <person name="Hauser L."/>
            <person name="Hooper A."/>
            <person name="Klotz M."/>
            <person name="Norton J."/>
            <person name="Sayavedra-Soto L."/>
            <person name="Arciero D."/>
            <person name="Hommes N."/>
            <person name="Whittaker M."/>
            <person name="Arp D."/>
        </authorList>
    </citation>
    <scope>NUCLEOTIDE SEQUENCE [LARGE SCALE GENOMIC DNA]</scope>
    <source>
        <strain evidence="4">ATCC 19718 / CIP 103999 / KCTC 2705 / NBRC 14298</strain>
    </source>
</reference>
<feature type="transmembrane region" description="Helical" evidence="1">
    <location>
        <begin position="62"/>
        <end position="82"/>
    </location>
</feature>